<dbReference type="Proteomes" id="UP000619260">
    <property type="component" value="Unassembled WGS sequence"/>
</dbReference>
<dbReference type="Gene3D" id="3.40.50.1820">
    <property type="entry name" value="alpha/beta hydrolase"/>
    <property type="match status" value="1"/>
</dbReference>
<name>A0A8J4DSP9_9ACTN</name>
<feature type="chain" id="PRO_5035316240" description="DUF1023 domain-containing protein" evidence="1">
    <location>
        <begin position="21"/>
        <end position="320"/>
    </location>
</feature>
<evidence type="ECO:0000259" key="2">
    <source>
        <dbReference type="Pfam" id="PF06259"/>
    </source>
</evidence>
<sequence>MVALAVSGILLVAPAGPVSAHVVPADVAAWSAQRYAGRALPDPRHADPAAVAEFFDAAGPVESAYLARSYPRLVNGLDGAPLALRLAAGDGVRLLDDPRGDGRVAEVVGDPLTARRIVVLVPGVDTDAANFHSGLGGVLRRAPAWQAKQVHDAAGPGVAVVAWLGYDPPEGLGIASARTERARDGAAALVRFLRGLAVQRPTATFVLIGHSYGSAVLGYAAPALPAAVTDLVALGSPGMGVRDAAALRTTARVWAGRAPNDWTRFVPGVRVLGFGHGAKPTGAGFGSREVPCGDVDGHDGYFVPGTSSLAALAGIARDMS</sequence>
<feature type="signal peptide" evidence="1">
    <location>
        <begin position="1"/>
        <end position="20"/>
    </location>
</feature>
<dbReference type="Pfam" id="PF06259">
    <property type="entry name" value="Abhydrolase_8"/>
    <property type="match status" value="1"/>
</dbReference>
<dbReference type="InterPro" id="IPR029058">
    <property type="entry name" value="AB_hydrolase_fold"/>
</dbReference>
<dbReference type="InterPro" id="IPR010427">
    <property type="entry name" value="DUF1023"/>
</dbReference>
<dbReference type="AlphaFoldDB" id="A0A8J4DSP9"/>
<evidence type="ECO:0000313" key="3">
    <source>
        <dbReference type="EMBL" id="GIJ47457.1"/>
    </source>
</evidence>
<evidence type="ECO:0000313" key="4">
    <source>
        <dbReference type="Proteomes" id="UP000619260"/>
    </source>
</evidence>
<gene>
    <name evidence="3" type="ORF">Val02_43430</name>
</gene>
<keyword evidence="1" id="KW-0732">Signal</keyword>
<accession>A0A8J4DSP9</accession>
<keyword evidence="4" id="KW-1185">Reference proteome</keyword>
<protein>
    <recommendedName>
        <fullName evidence="2">DUF1023 domain-containing protein</fullName>
    </recommendedName>
</protein>
<proteinExistence type="predicted"/>
<reference evidence="3" key="1">
    <citation type="submission" date="2021-01" db="EMBL/GenBank/DDBJ databases">
        <title>Whole genome shotgun sequence of Virgisporangium aliadipatigenens NBRC 105644.</title>
        <authorList>
            <person name="Komaki H."/>
            <person name="Tamura T."/>
        </authorList>
    </citation>
    <scope>NUCLEOTIDE SEQUENCE</scope>
    <source>
        <strain evidence="3">NBRC 105644</strain>
    </source>
</reference>
<feature type="domain" description="DUF1023" evidence="2">
    <location>
        <begin position="97"/>
        <end position="269"/>
    </location>
</feature>
<comment type="caution">
    <text evidence="3">The sequence shown here is derived from an EMBL/GenBank/DDBJ whole genome shotgun (WGS) entry which is preliminary data.</text>
</comment>
<dbReference type="SUPFAM" id="SSF53474">
    <property type="entry name" value="alpha/beta-Hydrolases"/>
    <property type="match status" value="1"/>
</dbReference>
<organism evidence="3 4">
    <name type="scientific">Virgisporangium aliadipatigenens</name>
    <dbReference type="NCBI Taxonomy" id="741659"/>
    <lineage>
        <taxon>Bacteria</taxon>
        <taxon>Bacillati</taxon>
        <taxon>Actinomycetota</taxon>
        <taxon>Actinomycetes</taxon>
        <taxon>Micromonosporales</taxon>
        <taxon>Micromonosporaceae</taxon>
        <taxon>Virgisporangium</taxon>
    </lineage>
</organism>
<evidence type="ECO:0000256" key="1">
    <source>
        <dbReference type="SAM" id="SignalP"/>
    </source>
</evidence>
<dbReference type="EMBL" id="BOPF01000015">
    <property type="protein sequence ID" value="GIJ47457.1"/>
    <property type="molecule type" value="Genomic_DNA"/>
</dbReference>